<dbReference type="InterPro" id="IPR056835">
    <property type="entry name" value="ARM_TT21_5th"/>
</dbReference>
<evidence type="ECO:0000259" key="8">
    <source>
        <dbReference type="Pfam" id="PF25064"/>
    </source>
</evidence>
<dbReference type="SMART" id="SM00028">
    <property type="entry name" value="TPR"/>
    <property type="match status" value="12"/>
</dbReference>
<evidence type="ECO:0000259" key="9">
    <source>
        <dbReference type="Pfam" id="PF25068"/>
    </source>
</evidence>
<feature type="domain" description="Tetratricopeptide repeat protein 21A/21B second ARM" evidence="5">
    <location>
        <begin position="281"/>
        <end position="557"/>
    </location>
</feature>
<evidence type="ECO:0000256" key="1">
    <source>
        <dbReference type="ARBA" id="ARBA00010935"/>
    </source>
</evidence>
<evidence type="ECO:0000259" key="7">
    <source>
        <dbReference type="Pfam" id="PF25063"/>
    </source>
</evidence>
<evidence type="ECO:0000256" key="3">
    <source>
        <dbReference type="ARBA" id="ARBA00022803"/>
    </source>
</evidence>
<feature type="repeat" description="TPR" evidence="4">
    <location>
        <begin position="974"/>
        <end position="1007"/>
    </location>
</feature>
<dbReference type="Pfam" id="PF25068">
    <property type="entry name" value="ARM_TT21_4th"/>
    <property type="match status" value="1"/>
</dbReference>
<dbReference type="Proteomes" id="UP001162640">
    <property type="component" value="Unassembled WGS sequence"/>
</dbReference>
<evidence type="ECO:0008006" key="12">
    <source>
        <dbReference type="Google" id="ProtNLM"/>
    </source>
</evidence>
<evidence type="ECO:0000313" key="11">
    <source>
        <dbReference type="Proteomes" id="UP001162640"/>
    </source>
</evidence>
<dbReference type="GO" id="GO:0005929">
    <property type="term" value="C:cilium"/>
    <property type="evidence" value="ECO:0007669"/>
    <property type="project" value="GOC"/>
</dbReference>
<evidence type="ECO:0000259" key="5">
    <source>
        <dbReference type="Pfam" id="PF25060"/>
    </source>
</evidence>
<dbReference type="InterPro" id="IPR056836">
    <property type="entry name" value="ARM_TT21_4th"/>
</dbReference>
<dbReference type="EMBL" id="BLQM01000169">
    <property type="protein sequence ID" value="GMH71784.1"/>
    <property type="molecule type" value="Genomic_DNA"/>
</dbReference>
<comment type="similarity">
    <text evidence="1">Belongs to the TTC21 family.</text>
</comment>
<dbReference type="InterPro" id="IPR019734">
    <property type="entry name" value="TPR_rpt"/>
</dbReference>
<feature type="domain" description="Tetratricopeptide repeat protein 21A/21B N-terminal ARM repeat" evidence="6">
    <location>
        <begin position="14"/>
        <end position="237"/>
    </location>
</feature>
<dbReference type="InterPro" id="IPR056832">
    <property type="entry name" value="ARM_TT21_2nd"/>
</dbReference>
<dbReference type="PANTHER" id="PTHR14699:SF0">
    <property type="entry name" value="TETRATRICOPEPTIDE REPEAT PROTEIN 21 HOMOLOG"/>
    <property type="match status" value="1"/>
</dbReference>
<evidence type="ECO:0000259" key="6">
    <source>
        <dbReference type="Pfam" id="PF25062"/>
    </source>
</evidence>
<keyword evidence="2" id="KW-0677">Repeat</keyword>
<dbReference type="GO" id="GO:0030991">
    <property type="term" value="C:intraciliary transport particle A"/>
    <property type="evidence" value="ECO:0007669"/>
    <property type="project" value="TreeGrafter"/>
</dbReference>
<dbReference type="GO" id="GO:0035721">
    <property type="term" value="P:intraciliary retrograde transport"/>
    <property type="evidence" value="ECO:0007669"/>
    <property type="project" value="TreeGrafter"/>
</dbReference>
<dbReference type="InterPro" id="IPR040364">
    <property type="entry name" value="TTC21A/TTC21B"/>
</dbReference>
<dbReference type="FunFam" id="1.25.40.10:FF:000377">
    <property type="entry name" value="Tetratricopeptide repeat domain 21B"/>
    <property type="match status" value="1"/>
</dbReference>
<dbReference type="InterPro" id="IPR056834">
    <property type="entry name" value="ARM_TT21_C"/>
</dbReference>
<proteinExistence type="inferred from homology"/>
<dbReference type="SUPFAM" id="SSF48452">
    <property type="entry name" value="TPR-like"/>
    <property type="match status" value="5"/>
</dbReference>
<dbReference type="GO" id="GO:0061512">
    <property type="term" value="P:protein localization to cilium"/>
    <property type="evidence" value="ECO:0007669"/>
    <property type="project" value="TreeGrafter"/>
</dbReference>
<dbReference type="Gene3D" id="1.25.40.10">
    <property type="entry name" value="Tetratricopeptide repeat domain"/>
    <property type="match status" value="7"/>
</dbReference>
<feature type="repeat" description="TPR" evidence="4">
    <location>
        <begin position="335"/>
        <end position="368"/>
    </location>
</feature>
<name>A0A9W7ANZ7_9STRA</name>
<dbReference type="Pfam" id="PF25063">
    <property type="entry name" value="ARM_TT21_C"/>
    <property type="match status" value="1"/>
</dbReference>
<feature type="domain" description="Tetratricopeptide repeat protein 21A/21B C-terminal ARM" evidence="7">
    <location>
        <begin position="1115"/>
        <end position="1320"/>
    </location>
</feature>
<dbReference type="Pfam" id="PF25058">
    <property type="entry name" value="ARM_TT21"/>
    <property type="match status" value="1"/>
</dbReference>
<sequence>MSSKDFKAFVLALLRSKMYETVISECAGEISRRGNEPFLQYFRAFGLGMSGQASGGIRELEALQRKRDMSYPASIMLLFFHRRSKMVDIHEISTIESSLSTSESSLSDQGTLLSAMFYFFTENFYEARRMCGKVASMNGVAQNPVQVQATTLSAWIEMLDPESGDGARNDAVGLLEDQSMARDLDCLMAKAKYYEKQGRKKLALDQLNEAIALQSWFTPALSEKSKMFMSSGEWEQANEMAQRVLNTSNSNSNYTSPNFEAILLLALCDIVFFGKTVEDNIETLFRSIQEQEHDNASIHFSTSRLFARLSGRKRDVLQYTIKMMKVCCDLEPMNSKFYSELAFQYRLEGNYGTALDTYRDASKYDESNVDAIYGSMYCQIMQGSLEDAEQQLEFLSVVQDGATQPSSDMLFMQALLANRKEKDGARHLDLLADTLDARRREHEGSPPNGILEEYVQFNPDFMVELAKEYLQHLHSPTSVMTGSSSDEVPPAVLSGLEILENCTNRVPALLDAHLVIAKANFEMKKLDKTQQTLNHCIDINPSHSDTYLAMAQLHLAKDNFRSANNCLEQAMSYDFKIRNSPIFQLVKSECLANQGALDEAKTQLEDAMKLPGVRDGLTVDVSLSDRVSIFVQLAGVYARLNMISEANEVLNEGKAAFEGSAEQIRILVAISDLAIKKNDFTSAINMLNSVPTESSLYTHAVVAKADIYLKHRHDKQAFALCYLELVQANKSAATYVLLGEAYMRIQAPESAIDAFESALRYNPKDSRLAEKIGKALVSTHDYMKAQDYYENALRNMPDNIGLRYDMAKLFTKLQNYDRAAKTLKKVLSGLDEGDEGKDALEGVGAQDLKTLTQDVETLLLLVEVYKGSGDSDIMKETLLRARAIQKLVMDMSRGQGESKSSQAKIGSKICYALAKVAEEENDDSGAIEFYQEALDSSVHEASMMSLSKMYLRKHNLDECEEMTQTLLRIASAKEEATMVMGDLMFLKSDFENATVQYRNLLAKNPNNYVALEKLVSLLRRAGKLDEVPELFENAEKADPRSSSHSGLFFAKGMYYRYTNSIMDAIKNFNLIRRDGEWGGYALENMIEVYINPDGANMWEEAEGGGEGNSESVRVAEKLLRELELLGPKKKKHVILENFHLLATRQKANIDRAMASFLEILETDKEYLPALFGVSMAFMFEKASNKSRNYLKRIAKMPYNQEFADEFEKSYLMLAEIYVGRGKFDLAQELCKKCLGYNKSCAGAWDLMGVIMEKEQSYKDAAECYEKSWKFEHEASASIGFKLAFNYLKAKRYVEAIDISNKVLAQYPDYPKIRTEILQRAMESLRP</sequence>
<organism evidence="10 11">
    <name type="scientific">Triparma laevis f. inornata</name>
    <dbReference type="NCBI Taxonomy" id="1714386"/>
    <lineage>
        <taxon>Eukaryota</taxon>
        <taxon>Sar</taxon>
        <taxon>Stramenopiles</taxon>
        <taxon>Ochrophyta</taxon>
        <taxon>Bolidophyceae</taxon>
        <taxon>Parmales</taxon>
        <taxon>Triparmaceae</taxon>
        <taxon>Triparma</taxon>
    </lineage>
</organism>
<evidence type="ECO:0000313" key="10">
    <source>
        <dbReference type="EMBL" id="GMH71784.1"/>
    </source>
</evidence>
<evidence type="ECO:0000256" key="2">
    <source>
        <dbReference type="ARBA" id="ARBA00022737"/>
    </source>
</evidence>
<reference evidence="11" key="1">
    <citation type="journal article" date="2023" name="Commun. Biol.">
        <title>Genome analysis of Parmales, the sister group of diatoms, reveals the evolutionary specialization of diatoms from phago-mixotrophs to photoautotrophs.</title>
        <authorList>
            <person name="Ban H."/>
            <person name="Sato S."/>
            <person name="Yoshikawa S."/>
            <person name="Yamada K."/>
            <person name="Nakamura Y."/>
            <person name="Ichinomiya M."/>
            <person name="Sato N."/>
            <person name="Blanc-Mathieu R."/>
            <person name="Endo H."/>
            <person name="Kuwata A."/>
            <person name="Ogata H."/>
        </authorList>
    </citation>
    <scope>NUCLEOTIDE SEQUENCE [LARGE SCALE GENOMIC DNA]</scope>
</reference>
<comment type="caution">
    <text evidence="10">The sequence shown here is derived from an EMBL/GenBank/DDBJ whole genome shotgun (WGS) entry which is preliminary data.</text>
</comment>
<feature type="repeat" description="TPR" evidence="4">
    <location>
        <begin position="766"/>
        <end position="799"/>
    </location>
</feature>
<keyword evidence="3 4" id="KW-0802">TPR repeat</keyword>
<evidence type="ECO:0000256" key="4">
    <source>
        <dbReference type="PROSITE-ProRule" id="PRU00339"/>
    </source>
</evidence>
<dbReference type="Pfam" id="PF25064">
    <property type="entry name" value="ARM_TT21_5th"/>
    <property type="match status" value="1"/>
</dbReference>
<dbReference type="PROSITE" id="PS50005">
    <property type="entry name" value="TPR"/>
    <property type="match status" value="4"/>
</dbReference>
<dbReference type="InterPro" id="IPR056833">
    <property type="entry name" value="ARM_TT21_N"/>
</dbReference>
<feature type="repeat" description="TPR" evidence="4">
    <location>
        <begin position="732"/>
        <end position="765"/>
    </location>
</feature>
<dbReference type="Pfam" id="PF25060">
    <property type="entry name" value="ARM_TT21_2nd"/>
    <property type="match status" value="1"/>
</dbReference>
<protein>
    <recommendedName>
        <fullName evidence="12">Tetratricopeptide repeat protein 21B</fullName>
    </recommendedName>
</protein>
<gene>
    <name evidence="10" type="ORF">TL16_g05743</name>
</gene>
<dbReference type="InterPro" id="IPR011990">
    <property type="entry name" value="TPR-like_helical_dom_sf"/>
</dbReference>
<accession>A0A9W7ANZ7</accession>
<dbReference type="PANTHER" id="PTHR14699">
    <property type="entry name" value="STI2 PROTEIN-RELATED"/>
    <property type="match status" value="1"/>
</dbReference>
<dbReference type="Pfam" id="PF13181">
    <property type="entry name" value="TPR_8"/>
    <property type="match status" value="1"/>
</dbReference>
<dbReference type="Pfam" id="PF25062">
    <property type="entry name" value="ARM_TT21_N"/>
    <property type="match status" value="1"/>
</dbReference>
<feature type="domain" description="Tetratricopeptide repeat protein 21A/21B fourth ARM" evidence="9">
    <location>
        <begin position="768"/>
        <end position="934"/>
    </location>
</feature>
<feature type="domain" description="Tetratricopeptide repeat protein 21A/21B fifth ARM repeats" evidence="8">
    <location>
        <begin position="974"/>
        <end position="1090"/>
    </location>
</feature>